<dbReference type="EMBL" id="ADKM02000135">
    <property type="protein sequence ID" value="EGC01058.1"/>
    <property type="molecule type" value="Genomic_DNA"/>
</dbReference>
<proteinExistence type="predicted"/>
<comment type="caution">
    <text evidence="2">The sequence shown here is derived from an EMBL/GenBank/DDBJ whole genome shotgun (WGS) entry which is preliminary data.</text>
</comment>
<sequence>MSGEKKKVKLFRPVLALVIGLLIMLISFGTYMVHTTLEDVLEEEYGVPVVTHDQSSSQS</sequence>
<dbReference type="Proteomes" id="UP000004259">
    <property type="component" value="Unassembled WGS sequence"/>
</dbReference>
<name>E9SI07_RUMAL</name>
<gene>
    <name evidence="2" type="ORF">CUS_5372</name>
</gene>
<dbReference type="RefSeq" id="WP_002853509.1">
    <property type="nucleotide sequence ID" value="NZ_ADKM02000135.1"/>
</dbReference>
<protein>
    <submittedName>
        <fullName evidence="2">Uncharacterized protein</fullName>
    </submittedName>
</protein>
<keyword evidence="3" id="KW-1185">Reference proteome</keyword>
<evidence type="ECO:0000313" key="3">
    <source>
        <dbReference type="Proteomes" id="UP000004259"/>
    </source>
</evidence>
<feature type="transmembrane region" description="Helical" evidence="1">
    <location>
        <begin position="12"/>
        <end position="33"/>
    </location>
</feature>
<keyword evidence="1" id="KW-1133">Transmembrane helix</keyword>
<accession>E9SI07</accession>
<keyword evidence="1" id="KW-0472">Membrane</keyword>
<reference evidence="2 3" key="1">
    <citation type="submission" date="2011-02" db="EMBL/GenBank/DDBJ databases">
        <authorList>
            <person name="Nelson K.E."/>
            <person name="Sutton G."/>
            <person name="Torralba M."/>
            <person name="Durkin S."/>
            <person name="Harkins D."/>
            <person name="Montgomery R."/>
            <person name="Ziemer C."/>
            <person name="Klaassens E."/>
            <person name="Ocuiv P."/>
            <person name="Morrison M."/>
        </authorList>
    </citation>
    <scope>NUCLEOTIDE SEQUENCE [LARGE SCALE GENOMIC DNA]</scope>
    <source>
        <strain evidence="2 3">8</strain>
    </source>
</reference>
<keyword evidence="1" id="KW-0812">Transmembrane</keyword>
<evidence type="ECO:0000313" key="2">
    <source>
        <dbReference type="EMBL" id="EGC01058.1"/>
    </source>
</evidence>
<evidence type="ECO:0000256" key="1">
    <source>
        <dbReference type="SAM" id="Phobius"/>
    </source>
</evidence>
<dbReference type="eggNOG" id="ENOG50325V5">
    <property type="taxonomic scope" value="Bacteria"/>
</dbReference>
<organism evidence="2 3">
    <name type="scientific">Ruminococcus albus 8</name>
    <dbReference type="NCBI Taxonomy" id="246199"/>
    <lineage>
        <taxon>Bacteria</taxon>
        <taxon>Bacillati</taxon>
        <taxon>Bacillota</taxon>
        <taxon>Clostridia</taxon>
        <taxon>Eubacteriales</taxon>
        <taxon>Oscillospiraceae</taxon>
        <taxon>Ruminococcus</taxon>
    </lineage>
</organism>
<dbReference type="AlphaFoldDB" id="E9SI07"/>